<dbReference type="Proteomes" id="UP000004221">
    <property type="component" value="Unassembled WGS sequence"/>
</dbReference>
<keyword evidence="2" id="KW-1185">Reference proteome</keyword>
<evidence type="ECO:0000313" key="1">
    <source>
        <dbReference type="EMBL" id="CCF86041.1"/>
    </source>
</evidence>
<gene>
    <name evidence="1" type="ORF">NITHO_6800002</name>
</gene>
<proteinExistence type="predicted"/>
<dbReference type="EMBL" id="CAGS01000646">
    <property type="protein sequence ID" value="CCF86041.1"/>
    <property type="molecule type" value="Genomic_DNA"/>
</dbReference>
<comment type="caution">
    <text evidence="1">The sequence shown here is derived from an EMBL/GenBank/DDBJ whole genome shotgun (WGS) entry which is preliminary data.</text>
</comment>
<evidence type="ECO:0000313" key="2">
    <source>
        <dbReference type="Proteomes" id="UP000004221"/>
    </source>
</evidence>
<name>I4EMX8_9BACT</name>
<organism evidence="1 2">
    <name type="scientific">Nitrolancea hollandica Lb</name>
    <dbReference type="NCBI Taxonomy" id="1129897"/>
    <lineage>
        <taxon>Bacteria</taxon>
        <taxon>Pseudomonadati</taxon>
        <taxon>Thermomicrobiota</taxon>
        <taxon>Thermomicrobia</taxon>
        <taxon>Sphaerobacterales</taxon>
        <taxon>Sphaerobacterineae</taxon>
        <taxon>Sphaerobacteraceae</taxon>
        <taxon>Nitrolancea</taxon>
    </lineage>
</organism>
<accession>I4EMX8</accession>
<protein>
    <submittedName>
        <fullName evidence="1">Uncharacterized protein</fullName>
    </submittedName>
</protein>
<sequence>MINGIYCNFLQNQVMILRMYFSDISI</sequence>
<reference evidence="1 2" key="1">
    <citation type="journal article" date="2012" name="ISME J.">
        <title>Nitrification expanded: discovery, physiology and genomics of a nitrite-oxidizing bacterium from the phylum Chloroflexi.</title>
        <authorList>
            <person name="Sorokin D.Y."/>
            <person name="Lucker S."/>
            <person name="Vejmelkova D."/>
            <person name="Kostrikina N.A."/>
            <person name="Kleerebezem R."/>
            <person name="Rijpstra W.I."/>
            <person name="Damste J.S."/>
            <person name="Le Paslier D."/>
            <person name="Muyzer G."/>
            <person name="Wagner M."/>
            <person name="van Loosdrecht M.C."/>
            <person name="Daims H."/>
        </authorList>
    </citation>
    <scope>NUCLEOTIDE SEQUENCE [LARGE SCALE GENOMIC DNA]</scope>
    <source>
        <strain evidence="2">none</strain>
    </source>
</reference>
<dbReference type="AlphaFoldDB" id="I4EMX8"/>